<evidence type="ECO:0000259" key="1">
    <source>
        <dbReference type="PROSITE" id="PS50911"/>
    </source>
</evidence>
<organism evidence="2 3">
    <name type="scientific">Hoylesella saccharolytica F0055</name>
    <dbReference type="NCBI Taxonomy" id="1127699"/>
    <lineage>
        <taxon>Bacteria</taxon>
        <taxon>Pseudomonadati</taxon>
        <taxon>Bacteroidota</taxon>
        <taxon>Bacteroidia</taxon>
        <taxon>Bacteroidales</taxon>
        <taxon>Prevotellaceae</taxon>
        <taxon>Hoylesella</taxon>
    </lineage>
</organism>
<dbReference type="Gene3D" id="3.90.1720.10">
    <property type="entry name" value="endopeptidase domain like (from Nostoc punctiforme)"/>
    <property type="match status" value="1"/>
</dbReference>
<keyword evidence="3" id="KW-1185">Reference proteome</keyword>
<dbReference type="PANTHER" id="PTHR30094">
    <property type="entry name" value="BIFUNCTIONAL GLUTATHIONYLSPERMIDINE SYNTHETASE/AMIDASE-RELATED"/>
    <property type="match status" value="1"/>
</dbReference>
<dbReference type="InterPro" id="IPR051705">
    <property type="entry name" value="Gsp_Synthetase/Amidase"/>
</dbReference>
<proteinExistence type="predicted"/>
<evidence type="ECO:0000313" key="3">
    <source>
        <dbReference type="Proteomes" id="UP000010433"/>
    </source>
</evidence>
<dbReference type="STRING" id="1127699.HMPREF9151_01419"/>
<dbReference type="PROSITE" id="PS50911">
    <property type="entry name" value="CHAP"/>
    <property type="match status" value="1"/>
</dbReference>
<dbReference type="HOGENOM" id="CLU_105421_0_0_10"/>
<sequence>MIKKIIGVAVLLAVVLLASYWVVTHFNLNTKIGRGEVTDSINGVYVYHNGGVNQSSGRNLVKGYNVGIKYQCVEFVKRYYLQFYHHKMPDAYGHAKDFFDKTLLNGRLNAKRGLIQYRNGEGVQPQTGDLLVFGPSLLNPYGHVAIVSKADHNQVEMIQQNSGPWGKSREEMNLTHIKTGWKIENERVLGWLRMSEKEAANSNTYTE</sequence>
<dbReference type="AlphaFoldDB" id="L1N932"/>
<dbReference type="PANTHER" id="PTHR30094:SF0">
    <property type="entry name" value="BIFUNCTIONAL GLUTATHIONYLSPERMIDINE SYNTHETASE_AMIDASE-RELATED"/>
    <property type="match status" value="1"/>
</dbReference>
<feature type="domain" description="Peptidase C51" evidence="1">
    <location>
        <begin position="47"/>
        <end position="193"/>
    </location>
</feature>
<dbReference type="SUPFAM" id="SSF54001">
    <property type="entry name" value="Cysteine proteinases"/>
    <property type="match status" value="1"/>
</dbReference>
<gene>
    <name evidence="2" type="ORF">HMPREF9151_01419</name>
</gene>
<evidence type="ECO:0000313" key="2">
    <source>
        <dbReference type="EMBL" id="EKY00019.1"/>
    </source>
</evidence>
<dbReference type="Proteomes" id="UP000010433">
    <property type="component" value="Unassembled WGS sequence"/>
</dbReference>
<dbReference type="InterPro" id="IPR007921">
    <property type="entry name" value="CHAP_dom"/>
</dbReference>
<accession>L1N932</accession>
<dbReference type="GO" id="GO:0016874">
    <property type="term" value="F:ligase activity"/>
    <property type="evidence" value="ECO:0007669"/>
    <property type="project" value="TreeGrafter"/>
</dbReference>
<dbReference type="RefSeq" id="WP_009162733.1">
    <property type="nucleotide sequence ID" value="NZ_KB291002.1"/>
</dbReference>
<comment type="caution">
    <text evidence="2">The sequence shown here is derived from an EMBL/GenBank/DDBJ whole genome shotgun (WGS) entry which is preliminary data.</text>
</comment>
<dbReference type="Pfam" id="PF05257">
    <property type="entry name" value="CHAP"/>
    <property type="match status" value="1"/>
</dbReference>
<dbReference type="PATRIC" id="fig|1127699.3.peg.1312"/>
<protein>
    <submittedName>
        <fullName evidence="2">CHAP domain protein</fullName>
    </submittedName>
</protein>
<dbReference type="OrthoDB" id="9765517at2"/>
<dbReference type="EMBL" id="AMEP01000094">
    <property type="protein sequence ID" value="EKY00019.1"/>
    <property type="molecule type" value="Genomic_DNA"/>
</dbReference>
<dbReference type="InterPro" id="IPR038765">
    <property type="entry name" value="Papain-like_cys_pep_sf"/>
</dbReference>
<name>L1N932_9BACT</name>
<reference evidence="2 3" key="1">
    <citation type="submission" date="2012-05" db="EMBL/GenBank/DDBJ databases">
        <authorList>
            <person name="Weinstock G."/>
            <person name="Sodergren E."/>
            <person name="Lobos E.A."/>
            <person name="Fulton L."/>
            <person name="Fulton R."/>
            <person name="Courtney L."/>
            <person name="Fronick C."/>
            <person name="O'Laughlin M."/>
            <person name="Godfrey J."/>
            <person name="Wilson R.M."/>
            <person name="Miner T."/>
            <person name="Farmer C."/>
            <person name="Delehaunty K."/>
            <person name="Cordes M."/>
            <person name="Minx P."/>
            <person name="Tomlinson C."/>
            <person name="Chen J."/>
            <person name="Wollam A."/>
            <person name="Pepin K.H."/>
            <person name="Bhonagiri V."/>
            <person name="Zhang X."/>
            <person name="Suruliraj S."/>
            <person name="Warren W."/>
            <person name="Mitreva M."/>
            <person name="Mardis E.R."/>
            <person name="Wilson R.K."/>
        </authorList>
    </citation>
    <scope>NUCLEOTIDE SEQUENCE [LARGE SCALE GENOMIC DNA]</scope>
    <source>
        <strain evidence="2 3">F0055</strain>
    </source>
</reference>